<reference evidence="5" key="1">
    <citation type="submission" date="2025-08" db="UniProtKB">
        <authorList>
            <consortium name="RefSeq"/>
        </authorList>
    </citation>
    <scope>IDENTIFICATION</scope>
</reference>
<dbReference type="GeneID" id="103517718"/>
<accession>A0A3Q0JFP5</accession>
<evidence type="ECO:0000256" key="1">
    <source>
        <dbReference type="ARBA" id="ARBA00022980"/>
    </source>
</evidence>
<evidence type="ECO:0000313" key="4">
    <source>
        <dbReference type="Proteomes" id="UP000079169"/>
    </source>
</evidence>
<evidence type="ECO:0000256" key="2">
    <source>
        <dbReference type="ARBA" id="ARBA00023274"/>
    </source>
</evidence>
<dbReference type="Pfam" id="PF00338">
    <property type="entry name" value="Ribosomal_S10"/>
    <property type="match status" value="1"/>
</dbReference>
<evidence type="ECO:0000259" key="3">
    <source>
        <dbReference type="Pfam" id="PF00338"/>
    </source>
</evidence>
<dbReference type="AlphaFoldDB" id="A0A3Q0JFP5"/>
<keyword evidence="4" id="KW-1185">Reference proteome</keyword>
<sequence length="133" mass="15358">MFRLALQRIGLANVSRRPLAMKFNAFSSVSDSGSKTTNLFEPDYLDHLNPEIPLYDEVNVQLKGYDFPVLESYQKFVYKIAASLSIQSDESWALPPQKFNITRMEPNSSVVDANYHLRIYERNVQVRIEDILL</sequence>
<dbReference type="Proteomes" id="UP000079169">
    <property type="component" value="Unplaced"/>
</dbReference>
<dbReference type="RefSeq" id="XP_026685510.1">
    <property type="nucleotide sequence ID" value="XM_026829709.1"/>
</dbReference>
<gene>
    <name evidence="5" type="primary">LOC103517718</name>
</gene>
<keyword evidence="1" id="KW-0689">Ribosomal protein</keyword>
<dbReference type="InterPro" id="IPR027487">
    <property type="entry name" value="Ribosomal_mL48"/>
</dbReference>
<dbReference type="STRING" id="121845.A0A3Q0JFP5"/>
<organism evidence="4 5">
    <name type="scientific">Diaphorina citri</name>
    <name type="common">Asian citrus psyllid</name>
    <dbReference type="NCBI Taxonomy" id="121845"/>
    <lineage>
        <taxon>Eukaryota</taxon>
        <taxon>Metazoa</taxon>
        <taxon>Ecdysozoa</taxon>
        <taxon>Arthropoda</taxon>
        <taxon>Hexapoda</taxon>
        <taxon>Insecta</taxon>
        <taxon>Pterygota</taxon>
        <taxon>Neoptera</taxon>
        <taxon>Paraneoptera</taxon>
        <taxon>Hemiptera</taxon>
        <taxon>Sternorrhyncha</taxon>
        <taxon>Psylloidea</taxon>
        <taxon>Psyllidae</taxon>
        <taxon>Diaphorininae</taxon>
        <taxon>Diaphorina</taxon>
    </lineage>
</organism>
<dbReference type="PANTHER" id="PTHR13473">
    <property type="entry name" value="MITOCHONDRIAL RIBOSOMAL PROTEIN L48"/>
    <property type="match status" value="1"/>
</dbReference>
<dbReference type="GO" id="GO:0005761">
    <property type="term" value="C:mitochondrial ribosome"/>
    <property type="evidence" value="ECO:0007669"/>
    <property type="project" value="InterPro"/>
</dbReference>
<keyword evidence="2" id="KW-0687">Ribonucleoprotein</keyword>
<evidence type="ECO:0000313" key="5">
    <source>
        <dbReference type="RefSeq" id="XP_026685510.1"/>
    </source>
</evidence>
<feature type="domain" description="Small ribosomal subunit protein uS10" evidence="3">
    <location>
        <begin position="59"/>
        <end position="127"/>
    </location>
</feature>
<dbReference type="PaxDb" id="121845-A0A3Q0JFP5"/>
<protein>
    <submittedName>
        <fullName evidence="5">Uncharacterized protein LOC103517718 isoform X1</fullName>
    </submittedName>
</protein>
<name>A0A3Q0JFP5_DIACI</name>
<dbReference type="GO" id="GO:1990904">
    <property type="term" value="C:ribonucleoprotein complex"/>
    <property type="evidence" value="ECO:0007669"/>
    <property type="project" value="UniProtKB-KW"/>
</dbReference>
<dbReference type="InterPro" id="IPR027486">
    <property type="entry name" value="Ribosomal_uS10_dom"/>
</dbReference>
<dbReference type="PANTHER" id="PTHR13473:SF0">
    <property type="entry name" value="LARGE RIBOSOMAL SUBUNIT PROTEIN ML48"/>
    <property type="match status" value="1"/>
</dbReference>
<dbReference type="SUPFAM" id="SSF54999">
    <property type="entry name" value="Ribosomal protein S10"/>
    <property type="match status" value="1"/>
</dbReference>
<dbReference type="KEGG" id="dci:103517718"/>
<proteinExistence type="predicted"/>
<dbReference type="CTD" id="51642"/>
<dbReference type="InterPro" id="IPR036838">
    <property type="entry name" value="Ribosomal_uS10_dom_sf"/>
</dbReference>